<proteinExistence type="predicted"/>
<dbReference type="AlphaFoldDB" id="A0A6J7KG94"/>
<gene>
    <name evidence="1" type="ORF">UFOPK3564_03724</name>
</gene>
<name>A0A6J7KG94_9ZZZZ</name>
<dbReference type="EMBL" id="CAFBMK010000392">
    <property type="protein sequence ID" value="CAB4955278.1"/>
    <property type="molecule type" value="Genomic_DNA"/>
</dbReference>
<reference evidence="1" key="1">
    <citation type="submission" date="2020-05" db="EMBL/GenBank/DDBJ databases">
        <authorList>
            <person name="Chiriac C."/>
            <person name="Salcher M."/>
            <person name="Ghai R."/>
            <person name="Kavagutti S V."/>
        </authorList>
    </citation>
    <scope>NUCLEOTIDE SEQUENCE</scope>
</reference>
<organism evidence="1">
    <name type="scientific">freshwater metagenome</name>
    <dbReference type="NCBI Taxonomy" id="449393"/>
    <lineage>
        <taxon>unclassified sequences</taxon>
        <taxon>metagenomes</taxon>
        <taxon>ecological metagenomes</taxon>
    </lineage>
</organism>
<sequence length="72" mass="7651">MRLTTAVARRLGLPTTLTRAAVRLSAGRARSVALRLPARSARRARGQVVRVTVVARAASGASATSTRTVRLR</sequence>
<evidence type="ECO:0000313" key="1">
    <source>
        <dbReference type="EMBL" id="CAB4955278.1"/>
    </source>
</evidence>
<accession>A0A6J7KG94</accession>
<protein>
    <submittedName>
        <fullName evidence="1">Unannotated protein</fullName>
    </submittedName>
</protein>